<evidence type="ECO:0000259" key="1">
    <source>
        <dbReference type="Pfam" id="PF18962"/>
    </source>
</evidence>
<protein>
    <recommendedName>
        <fullName evidence="1">Secretion system C-terminal sorting domain-containing protein</fullName>
    </recommendedName>
</protein>
<dbReference type="NCBIfam" id="TIGR04183">
    <property type="entry name" value="Por_Secre_tail"/>
    <property type="match status" value="1"/>
</dbReference>
<dbReference type="AlphaFoldDB" id="A0A382UEX8"/>
<reference evidence="2" key="1">
    <citation type="submission" date="2018-05" db="EMBL/GenBank/DDBJ databases">
        <authorList>
            <person name="Lanie J.A."/>
            <person name="Ng W.-L."/>
            <person name="Kazmierczak K.M."/>
            <person name="Andrzejewski T.M."/>
            <person name="Davidsen T.M."/>
            <person name="Wayne K.J."/>
            <person name="Tettelin H."/>
            <person name="Glass J.I."/>
            <person name="Rusch D."/>
            <person name="Podicherti R."/>
            <person name="Tsui H.-C.T."/>
            <person name="Winkler M.E."/>
        </authorList>
    </citation>
    <scope>NUCLEOTIDE SEQUENCE</scope>
</reference>
<proteinExistence type="predicted"/>
<dbReference type="InterPro" id="IPR026444">
    <property type="entry name" value="Secre_tail"/>
</dbReference>
<gene>
    <name evidence="2" type="ORF">METZ01_LOCUS385249</name>
</gene>
<dbReference type="Pfam" id="PF18962">
    <property type="entry name" value="Por_Secre_tail"/>
    <property type="match status" value="1"/>
</dbReference>
<evidence type="ECO:0000313" key="2">
    <source>
        <dbReference type="EMBL" id="SVD32395.1"/>
    </source>
</evidence>
<feature type="non-terminal residue" evidence="2">
    <location>
        <position position="1"/>
    </location>
</feature>
<organism evidence="2">
    <name type="scientific">marine metagenome</name>
    <dbReference type="NCBI Taxonomy" id="408172"/>
    <lineage>
        <taxon>unclassified sequences</taxon>
        <taxon>metagenomes</taxon>
        <taxon>ecological metagenomes</taxon>
    </lineage>
</organism>
<sequence length="104" mass="11946">FNPSKLPDQTRLFQNYPNPFNPETWIPFELTEDSNAEITIYDVSGNPVRYLDLGFLFGGKYLSQTRAAYWNGQNQFGEAVGSGIYFYRLSTDRFSSAKKMIVVK</sequence>
<feature type="domain" description="Secretion system C-terminal sorting" evidence="1">
    <location>
        <begin position="16"/>
        <end position="102"/>
    </location>
</feature>
<dbReference type="Gene3D" id="2.60.40.4070">
    <property type="match status" value="1"/>
</dbReference>
<accession>A0A382UEX8</accession>
<name>A0A382UEX8_9ZZZZ</name>
<dbReference type="EMBL" id="UINC01143456">
    <property type="protein sequence ID" value="SVD32395.1"/>
    <property type="molecule type" value="Genomic_DNA"/>
</dbReference>